<evidence type="ECO:0000313" key="3">
    <source>
        <dbReference type="Proteomes" id="UP000008021"/>
    </source>
</evidence>
<evidence type="ECO:0000313" key="2">
    <source>
        <dbReference type="EnsemblPlants" id="OMERI09G01380.1"/>
    </source>
</evidence>
<organism evidence="2">
    <name type="scientific">Oryza meridionalis</name>
    <dbReference type="NCBI Taxonomy" id="40149"/>
    <lineage>
        <taxon>Eukaryota</taxon>
        <taxon>Viridiplantae</taxon>
        <taxon>Streptophyta</taxon>
        <taxon>Embryophyta</taxon>
        <taxon>Tracheophyta</taxon>
        <taxon>Spermatophyta</taxon>
        <taxon>Magnoliopsida</taxon>
        <taxon>Liliopsida</taxon>
        <taxon>Poales</taxon>
        <taxon>Poaceae</taxon>
        <taxon>BOP clade</taxon>
        <taxon>Oryzoideae</taxon>
        <taxon>Oryzeae</taxon>
        <taxon>Oryzinae</taxon>
        <taxon>Oryza</taxon>
    </lineage>
</organism>
<name>A0A0E0EPP8_9ORYZ</name>
<feature type="domain" description="PTBP1-like RNA recognition motif 2" evidence="1">
    <location>
        <begin position="37"/>
        <end position="115"/>
    </location>
</feature>
<reference evidence="2" key="2">
    <citation type="submission" date="2018-05" db="EMBL/GenBank/DDBJ databases">
        <title>OmerRS3 (Oryza meridionalis Reference Sequence Version 3).</title>
        <authorList>
            <person name="Zhang J."/>
            <person name="Kudrna D."/>
            <person name="Lee S."/>
            <person name="Talag J."/>
            <person name="Welchert J."/>
            <person name="Wing R.A."/>
        </authorList>
    </citation>
    <scope>NUCLEOTIDE SEQUENCE [LARGE SCALE GENOMIC DNA]</scope>
    <source>
        <strain evidence="2">cv. OR44</strain>
    </source>
</reference>
<sequence length="118" mass="12557">MISELSVHGIPNQDTRWATHGGSGVGAGCAHQVFGEMPSKLGGDAVTALYVQVSHLIYPVTGEVLNQVYDPYGAQEVQILVADAWRVEALVWSRASGDVEKARGPTHGRNIYDGGVPD</sequence>
<dbReference type="Pfam" id="PF11835">
    <property type="entry name" value="RRM_8"/>
    <property type="match status" value="1"/>
</dbReference>
<evidence type="ECO:0000259" key="1">
    <source>
        <dbReference type="Pfam" id="PF11835"/>
    </source>
</evidence>
<dbReference type="Gramene" id="OMERI09G01380.1">
    <property type="protein sequence ID" value="OMERI09G01380.1"/>
    <property type="gene ID" value="OMERI09G01380"/>
</dbReference>
<keyword evidence="3" id="KW-1185">Reference proteome</keyword>
<dbReference type="Gene3D" id="3.30.70.330">
    <property type="match status" value="1"/>
</dbReference>
<dbReference type="EnsemblPlants" id="OMERI09G01380.1">
    <property type="protein sequence ID" value="OMERI09G01380.1"/>
    <property type="gene ID" value="OMERI09G01380"/>
</dbReference>
<protein>
    <recommendedName>
        <fullName evidence="1">PTBP1-like RNA recognition motif 2 domain-containing protein</fullName>
    </recommendedName>
</protein>
<accession>A0A0E0EPP8</accession>
<dbReference type="HOGENOM" id="CLU_165756_0_0_1"/>
<dbReference type="InterPro" id="IPR021790">
    <property type="entry name" value="PTBP1-like_RRM2"/>
</dbReference>
<dbReference type="STRING" id="40149.A0A0E0EPP8"/>
<reference evidence="2" key="1">
    <citation type="submission" date="2015-04" db="UniProtKB">
        <authorList>
            <consortium name="EnsemblPlants"/>
        </authorList>
    </citation>
    <scope>IDENTIFICATION</scope>
</reference>
<dbReference type="Proteomes" id="UP000008021">
    <property type="component" value="Chromosome 9"/>
</dbReference>
<dbReference type="AlphaFoldDB" id="A0A0E0EPP8"/>
<dbReference type="InterPro" id="IPR012677">
    <property type="entry name" value="Nucleotide-bd_a/b_plait_sf"/>
</dbReference>
<proteinExistence type="predicted"/>